<comment type="caution">
    <text evidence="1">The sequence shown here is derived from an EMBL/GenBank/DDBJ whole genome shotgun (WGS) entry which is preliminary data.</text>
</comment>
<reference evidence="1 2" key="1">
    <citation type="journal article" date="2023" name="Sci. Data">
        <title>Genome assembly of the Korean intertidal mud-creeper Batillaria attramentaria.</title>
        <authorList>
            <person name="Patra A.K."/>
            <person name="Ho P.T."/>
            <person name="Jun S."/>
            <person name="Lee S.J."/>
            <person name="Kim Y."/>
            <person name="Won Y.J."/>
        </authorList>
    </citation>
    <scope>NUCLEOTIDE SEQUENCE [LARGE SCALE GENOMIC DNA]</scope>
    <source>
        <strain evidence="1">Wonlab-2016</strain>
    </source>
</reference>
<evidence type="ECO:0000313" key="1">
    <source>
        <dbReference type="EMBL" id="KAK7482960.1"/>
    </source>
</evidence>
<proteinExistence type="predicted"/>
<organism evidence="1 2">
    <name type="scientific">Batillaria attramentaria</name>
    <dbReference type="NCBI Taxonomy" id="370345"/>
    <lineage>
        <taxon>Eukaryota</taxon>
        <taxon>Metazoa</taxon>
        <taxon>Spiralia</taxon>
        <taxon>Lophotrochozoa</taxon>
        <taxon>Mollusca</taxon>
        <taxon>Gastropoda</taxon>
        <taxon>Caenogastropoda</taxon>
        <taxon>Sorbeoconcha</taxon>
        <taxon>Cerithioidea</taxon>
        <taxon>Batillariidae</taxon>
        <taxon>Batillaria</taxon>
    </lineage>
</organism>
<dbReference type="EMBL" id="JACVVK020000236">
    <property type="protein sequence ID" value="KAK7482960.1"/>
    <property type="molecule type" value="Genomic_DNA"/>
</dbReference>
<keyword evidence="2" id="KW-1185">Reference proteome</keyword>
<dbReference type="Proteomes" id="UP001519460">
    <property type="component" value="Unassembled WGS sequence"/>
</dbReference>
<name>A0ABD0K6D3_9CAEN</name>
<dbReference type="AlphaFoldDB" id="A0ABD0K6D3"/>
<sequence length="133" mass="14818">MSPAPALANLSPSICALGNVRRSFVPALGLSDVFISPRAWPFKVVESFFLRPQAQNLTKAIEIIWSELSINPITLRLALRCGPSIMAPCRRLFHREVMSGRDKHVQRETRRGTRRTLLMSYSSGSGRQQGGII</sequence>
<evidence type="ECO:0000313" key="2">
    <source>
        <dbReference type="Proteomes" id="UP001519460"/>
    </source>
</evidence>
<protein>
    <submittedName>
        <fullName evidence="1">Uncharacterized protein</fullName>
    </submittedName>
</protein>
<accession>A0ABD0K6D3</accession>
<gene>
    <name evidence="1" type="ORF">BaRGS_00025860</name>
</gene>